<dbReference type="Pfam" id="PF00574">
    <property type="entry name" value="CLP_protease"/>
    <property type="match status" value="1"/>
</dbReference>
<sequence>MSNSEKWIYELLEQEHTAPSDILEHLNGVEPLEIDVNSYGGRVDAGNEIYTALRAYAGHVTVNVIMAGSAASIIAMSADTVRMSPVGQIMIHNVSMGAAGDYKDMEKAGEILQKANESLANAYIQKTNLPKSKILELMNAETWLTADEAIEKGFADSMMFEDDRVPLNLIANGGHLLAPTIVQKMQSLKNEAKQKQLEETKDTSKKRTQEREK</sequence>
<protein>
    <recommendedName>
        <fullName evidence="6">ATP-dependent Clp protease proteolytic subunit</fullName>
    </recommendedName>
</protein>
<evidence type="ECO:0000256" key="1">
    <source>
        <dbReference type="ARBA" id="ARBA00007039"/>
    </source>
</evidence>
<comment type="similarity">
    <text evidence="1 6">Belongs to the peptidase S14 family.</text>
</comment>
<evidence type="ECO:0000256" key="4">
    <source>
        <dbReference type="ARBA" id="ARBA00022801"/>
    </source>
</evidence>
<dbReference type="PANTHER" id="PTHR10381">
    <property type="entry name" value="ATP-DEPENDENT CLP PROTEASE PROTEOLYTIC SUBUNIT"/>
    <property type="match status" value="1"/>
</dbReference>
<evidence type="ECO:0000313" key="9">
    <source>
        <dbReference type="Proteomes" id="UP000019241"/>
    </source>
</evidence>
<evidence type="ECO:0000256" key="5">
    <source>
        <dbReference type="ARBA" id="ARBA00022825"/>
    </source>
</evidence>
<dbReference type="PRINTS" id="PR00127">
    <property type="entry name" value="CLPPROTEASEP"/>
</dbReference>
<evidence type="ECO:0000256" key="2">
    <source>
        <dbReference type="ARBA" id="ARBA00022490"/>
    </source>
</evidence>
<dbReference type="GO" id="GO:0009368">
    <property type="term" value="C:endopeptidase Clp complex"/>
    <property type="evidence" value="ECO:0007669"/>
    <property type="project" value="TreeGrafter"/>
</dbReference>
<dbReference type="GO" id="GO:0004252">
    <property type="term" value="F:serine-type endopeptidase activity"/>
    <property type="evidence" value="ECO:0007669"/>
    <property type="project" value="InterPro"/>
</dbReference>
<dbReference type="Gene3D" id="3.90.226.10">
    <property type="entry name" value="2-enoyl-CoA Hydratase, Chain A, domain 1"/>
    <property type="match status" value="1"/>
</dbReference>
<dbReference type="InterPro" id="IPR023562">
    <property type="entry name" value="ClpP/TepA"/>
</dbReference>
<accession>W7DQD9</accession>
<dbReference type="EMBL" id="AODM01000016">
    <property type="protein sequence ID" value="EUJ59548.1"/>
    <property type="molecule type" value="Genomic_DNA"/>
</dbReference>
<dbReference type="RefSeq" id="WP_217177171.1">
    <property type="nucleotide sequence ID" value="NZ_AODM01000016.1"/>
</dbReference>
<name>W7DQD9_9LIST</name>
<dbReference type="InterPro" id="IPR001907">
    <property type="entry name" value="ClpP"/>
</dbReference>
<keyword evidence="4" id="KW-0378">Hydrolase</keyword>
<gene>
    <name evidence="8" type="ORF">MCOL2_05590</name>
</gene>
<organism evidence="8 9">
    <name type="scientific">Listeria fleischmannii FSL S10-1203</name>
    <dbReference type="NCBI Taxonomy" id="1265822"/>
    <lineage>
        <taxon>Bacteria</taxon>
        <taxon>Bacillati</taxon>
        <taxon>Bacillota</taxon>
        <taxon>Bacilli</taxon>
        <taxon>Bacillales</taxon>
        <taxon>Listeriaceae</taxon>
        <taxon>Listeria</taxon>
    </lineage>
</organism>
<keyword evidence="3 8" id="KW-0645">Protease</keyword>
<dbReference type="SUPFAM" id="SSF52096">
    <property type="entry name" value="ClpP/crotonase"/>
    <property type="match status" value="1"/>
</dbReference>
<dbReference type="CDD" id="cd07016">
    <property type="entry name" value="S14_ClpP_1"/>
    <property type="match status" value="1"/>
</dbReference>
<dbReference type="AlphaFoldDB" id="W7DQD9"/>
<keyword evidence="5" id="KW-0720">Serine protease</keyword>
<reference evidence="8 9" key="1">
    <citation type="submission" date="2012-12" db="EMBL/GenBank/DDBJ databases">
        <title>Novel taxa of Listeriaceae from agricultural environments in the United States.</title>
        <authorList>
            <person name="den Bakker H.C."/>
            <person name="Allred A."/>
            <person name="Warchocki S."/>
            <person name="Wright E.M."/>
            <person name="Burrell A."/>
            <person name="Nightingale K.K."/>
            <person name="Kephart D."/>
            <person name="Wiedmann M."/>
        </authorList>
    </citation>
    <scope>NUCLEOTIDE SEQUENCE [LARGE SCALE GENOMIC DNA]</scope>
    <source>
        <strain evidence="8 9">FSL S10-1203</strain>
    </source>
</reference>
<dbReference type="GO" id="GO:0004176">
    <property type="term" value="F:ATP-dependent peptidase activity"/>
    <property type="evidence" value="ECO:0007669"/>
    <property type="project" value="InterPro"/>
</dbReference>
<proteinExistence type="inferred from homology"/>
<evidence type="ECO:0000256" key="7">
    <source>
        <dbReference type="SAM" id="MobiDB-lite"/>
    </source>
</evidence>
<evidence type="ECO:0000256" key="3">
    <source>
        <dbReference type="ARBA" id="ARBA00022670"/>
    </source>
</evidence>
<dbReference type="GO" id="GO:0006515">
    <property type="term" value="P:protein quality control for misfolded or incompletely synthesized proteins"/>
    <property type="evidence" value="ECO:0007669"/>
    <property type="project" value="TreeGrafter"/>
</dbReference>
<evidence type="ECO:0000256" key="6">
    <source>
        <dbReference type="RuleBase" id="RU003567"/>
    </source>
</evidence>
<comment type="caution">
    <text evidence="8">The sequence shown here is derived from an EMBL/GenBank/DDBJ whole genome shotgun (WGS) entry which is preliminary data.</text>
</comment>
<dbReference type="NCBIfam" id="NF045542">
    <property type="entry name" value="Clp_rel_HeadMat"/>
    <property type="match status" value="1"/>
</dbReference>
<feature type="region of interest" description="Disordered" evidence="7">
    <location>
        <begin position="188"/>
        <end position="213"/>
    </location>
</feature>
<dbReference type="PANTHER" id="PTHR10381:SF70">
    <property type="entry name" value="ATP-DEPENDENT CLP PROTEASE PROTEOLYTIC SUBUNIT"/>
    <property type="match status" value="1"/>
</dbReference>
<dbReference type="InterPro" id="IPR029045">
    <property type="entry name" value="ClpP/crotonase-like_dom_sf"/>
</dbReference>
<keyword evidence="2" id="KW-0963">Cytoplasm</keyword>
<evidence type="ECO:0000313" key="8">
    <source>
        <dbReference type="EMBL" id="EUJ59548.1"/>
    </source>
</evidence>
<feature type="compositionally biased region" description="Basic and acidic residues" evidence="7">
    <location>
        <begin position="190"/>
        <end position="213"/>
    </location>
</feature>
<dbReference type="Proteomes" id="UP000019241">
    <property type="component" value="Unassembled WGS sequence"/>
</dbReference>
<dbReference type="GO" id="GO:0051117">
    <property type="term" value="F:ATPase binding"/>
    <property type="evidence" value="ECO:0007669"/>
    <property type="project" value="TreeGrafter"/>
</dbReference>
<dbReference type="PATRIC" id="fig|1265822.4.peg.1136"/>